<keyword evidence="3" id="KW-1185">Reference proteome</keyword>
<dbReference type="EnsemblPlants" id="HORVU.MOREX.r3.2HG0130480.1">
    <property type="protein sequence ID" value="HORVU.MOREX.r3.2HG0130480.1"/>
    <property type="gene ID" value="HORVU.MOREX.r3.2HG0130480"/>
</dbReference>
<evidence type="ECO:0000256" key="1">
    <source>
        <dbReference type="SAM" id="SignalP"/>
    </source>
</evidence>
<dbReference type="AlphaFoldDB" id="A0A8I6WBJ8"/>
<organism evidence="2 3">
    <name type="scientific">Hordeum vulgare subsp. vulgare</name>
    <name type="common">Domesticated barley</name>
    <dbReference type="NCBI Taxonomy" id="112509"/>
    <lineage>
        <taxon>Eukaryota</taxon>
        <taxon>Viridiplantae</taxon>
        <taxon>Streptophyta</taxon>
        <taxon>Embryophyta</taxon>
        <taxon>Tracheophyta</taxon>
        <taxon>Spermatophyta</taxon>
        <taxon>Magnoliopsida</taxon>
        <taxon>Liliopsida</taxon>
        <taxon>Poales</taxon>
        <taxon>Poaceae</taxon>
        <taxon>BOP clade</taxon>
        <taxon>Pooideae</taxon>
        <taxon>Triticodae</taxon>
        <taxon>Triticeae</taxon>
        <taxon>Hordeinae</taxon>
        <taxon>Hordeum</taxon>
    </lineage>
</organism>
<evidence type="ECO:0000313" key="3">
    <source>
        <dbReference type="Proteomes" id="UP000011116"/>
    </source>
</evidence>
<protein>
    <submittedName>
        <fullName evidence="2">Uncharacterized protein</fullName>
    </submittedName>
</protein>
<feature type="signal peptide" evidence="1">
    <location>
        <begin position="1"/>
        <end position="20"/>
    </location>
</feature>
<accession>A0A8I6WBJ8</accession>
<reference evidence="3" key="1">
    <citation type="journal article" date="2012" name="Nature">
        <title>A physical, genetic and functional sequence assembly of the barley genome.</title>
        <authorList>
            <consortium name="The International Barley Genome Sequencing Consortium"/>
            <person name="Mayer K.F."/>
            <person name="Waugh R."/>
            <person name="Brown J.W."/>
            <person name="Schulman A."/>
            <person name="Langridge P."/>
            <person name="Platzer M."/>
            <person name="Fincher G.B."/>
            <person name="Muehlbauer G.J."/>
            <person name="Sato K."/>
            <person name="Close T.J."/>
            <person name="Wise R.P."/>
            <person name="Stein N."/>
        </authorList>
    </citation>
    <scope>NUCLEOTIDE SEQUENCE [LARGE SCALE GENOMIC DNA]</scope>
    <source>
        <strain evidence="3">cv. Morex</strain>
    </source>
</reference>
<sequence>MMAPTRSMLLLLTYAPLAAAMLQQPSEARVQAVKAPSVPHLAGDQEAEAVAATSSPASPFNGVLVFMPPLPPLPTWFARVTAVARLLRHGRRGRAIVTFAASTAGQLLGGAGACGNLRALPHGLQRTRAAWNVLRRLPIARCSSARICLSHAIMGNLSTFAGGTIDQLRLFVLPLTCNTFVLPELTLKCFLDQVPPIMPRH</sequence>
<feature type="chain" id="PRO_5035257381" evidence="1">
    <location>
        <begin position="21"/>
        <end position="201"/>
    </location>
</feature>
<keyword evidence="1" id="KW-0732">Signal</keyword>
<reference evidence="2" key="3">
    <citation type="submission" date="2022-01" db="UniProtKB">
        <authorList>
            <consortium name="EnsemblPlants"/>
        </authorList>
    </citation>
    <scope>IDENTIFICATION</scope>
    <source>
        <strain evidence="2">subsp. vulgare</strain>
    </source>
</reference>
<proteinExistence type="predicted"/>
<reference evidence="2" key="2">
    <citation type="submission" date="2020-10" db="EMBL/GenBank/DDBJ databases">
        <authorList>
            <person name="Scholz U."/>
            <person name="Mascher M."/>
            <person name="Fiebig A."/>
        </authorList>
    </citation>
    <scope>NUCLEOTIDE SEQUENCE [LARGE SCALE GENOMIC DNA]</scope>
    <source>
        <strain evidence="2">cv. Morex</strain>
    </source>
</reference>
<dbReference type="Gramene" id="HORVU.MOREX.r3.2HG0130480.1">
    <property type="protein sequence ID" value="HORVU.MOREX.r3.2HG0130480.1"/>
    <property type="gene ID" value="HORVU.MOREX.r3.2HG0130480"/>
</dbReference>
<evidence type="ECO:0000313" key="2">
    <source>
        <dbReference type="EnsemblPlants" id="HORVU.MOREX.r3.2HG0130480.1"/>
    </source>
</evidence>
<dbReference type="Proteomes" id="UP000011116">
    <property type="component" value="Chromosome 2H"/>
</dbReference>
<name>A0A8I6WBJ8_HORVV</name>